<keyword evidence="3" id="KW-1185">Reference proteome</keyword>
<dbReference type="RefSeq" id="XP_060360194.1">
    <property type="nucleotide sequence ID" value="XM_060503469.1"/>
</dbReference>
<comment type="caution">
    <text evidence="2">The sequence shown here is derived from an EMBL/GenBank/DDBJ whole genome shotgun (WGS) entry which is preliminary data.</text>
</comment>
<sequence>IMAEWHDRSCRRLDVFTSGGISSCLSCGSIQLDLETPPSPPETQDENITDTAVYRPLESQTDIRLLTLEPGEFADPIRCTLALSSTASMIEYDAISYTWASENGAMAWTQPITLDGRAFLVTANCETALRRVRSRGAQRVVWIDAVCMNQQDVEERGHQVRLMPQIYSRAQRVLVYVGEPVPAEEALFRFLDDRDTTTPNLPRRLSLQQALETLLTRRYFSRAWILQEPRLLNVLQLPSVLQFRAPTYRDSSDLLRLLDLARNSHASDPRDKLFAVYGLISCAQSDGIVADYTMSTREAYMQMAKWIAQRFGIPALLLRAFHV</sequence>
<feature type="non-terminal residue" evidence="2">
    <location>
        <position position="1"/>
    </location>
</feature>
<accession>A0AAD8UED1</accession>
<dbReference type="PANTHER" id="PTHR24148:SF73">
    <property type="entry name" value="HET DOMAIN PROTEIN (AFU_ORTHOLOGUE AFUA_8G01020)"/>
    <property type="match status" value="1"/>
</dbReference>
<evidence type="ECO:0000313" key="3">
    <source>
        <dbReference type="Proteomes" id="UP001244207"/>
    </source>
</evidence>
<dbReference type="AlphaFoldDB" id="A0AAD8UED1"/>
<dbReference type="InterPro" id="IPR010730">
    <property type="entry name" value="HET"/>
</dbReference>
<gene>
    <name evidence="2" type="ORF">BDZ83DRAFT_548707</name>
</gene>
<dbReference type="InterPro" id="IPR052895">
    <property type="entry name" value="HetReg/Transcr_Mod"/>
</dbReference>
<dbReference type="GeneID" id="85387368"/>
<feature type="non-terminal residue" evidence="2">
    <location>
        <position position="323"/>
    </location>
</feature>
<reference evidence="2" key="1">
    <citation type="submission" date="2021-12" db="EMBL/GenBank/DDBJ databases">
        <title>Comparative genomics, transcriptomics and evolutionary studies reveal genomic signatures of adaptation to plant cell wall in hemibiotrophic fungi.</title>
        <authorList>
            <consortium name="DOE Joint Genome Institute"/>
            <person name="Baroncelli R."/>
            <person name="Diaz J.F."/>
            <person name="Benocci T."/>
            <person name="Peng M."/>
            <person name="Battaglia E."/>
            <person name="Haridas S."/>
            <person name="Andreopoulos W."/>
            <person name="Labutti K."/>
            <person name="Pangilinan J."/>
            <person name="Floch G.L."/>
            <person name="Makela M.R."/>
            <person name="Henrissat B."/>
            <person name="Grigoriev I.V."/>
            <person name="Crouch J.A."/>
            <person name="De Vries R.P."/>
            <person name="Sukno S.A."/>
            <person name="Thon M.R."/>
        </authorList>
    </citation>
    <scope>NUCLEOTIDE SEQUENCE</scope>
    <source>
        <strain evidence="2">CBS 112980</strain>
    </source>
</reference>
<dbReference type="Pfam" id="PF06985">
    <property type="entry name" value="HET"/>
    <property type="match status" value="1"/>
</dbReference>
<feature type="domain" description="Heterokaryon incompatibility" evidence="1">
    <location>
        <begin position="92"/>
        <end position="228"/>
    </location>
</feature>
<proteinExistence type="predicted"/>
<organism evidence="2 3">
    <name type="scientific">Glomerella acutata</name>
    <name type="common">Colletotrichum acutatum</name>
    <dbReference type="NCBI Taxonomy" id="27357"/>
    <lineage>
        <taxon>Eukaryota</taxon>
        <taxon>Fungi</taxon>
        <taxon>Dikarya</taxon>
        <taxon>Ascomycota</taxon>
        <taxon>Pezizomycotina</taxon>
        <taxon>Sordariomycetes</taxon>
        <taxon>Hypocreomycetidae</taxon>
        <taxon>Glomerellales</taxon>
        <taxon>Glomerellaceae</taxon>
        <taxon>Colletotrichum</taxon>
        <taxon>Colletotrichum acutatum species complex</taxon>
    </lineage>
</organism>
<evidence type="ECO:0000259" key="1">
    <source>
        <dbReference type="Pfam" id="PF06985"/>
    </source>
</evidence>
<dbReference type="Proteomes" id="UP001244207">
    <property type="component" value="Unassembled WGS sequence"/>
</dbReference>
<protein>
    <submittedName>
        <fullName evidence="2">Heterokaryon incompatibility protein-domain-containing protein</fullName>
    </submittedName>
</protein>
<dbReference type="PANTHER" id="PTHR24148">
    <property type="entry name" value="ANKYRIN REPEAT DOMAIN-CONTAINING PROTEIN 39 HOMOLOG-RELATED"/>
    <property type="match status" value="1"/>
</dbReference>
<evidence type="ECO:0000313" key="2">
    <source>
        <dbReference type="EMBL" id="KAK1715051.1"/>
    </source>
</evidence>
<name>A0AAD8UED1_GLOAC</name>
<dbReference type="EMBL" id="JAHMHS010000125">
    <property type="protein sequence ID" value="KAK1715051.1"/>
    <property type="molecule type" value="Genomic_DNA"/>
</dbReference>